<sequence>METKYFRLIKTIVEEGNLANATEKLFLTQSALSHQLKELELQLGFKVFFRKRNKWELTEEGTELYHLGNTVLNSIEKGLNDIKKIQAGSIGTIKVSTECYSFYHGLPSFIQRMGVLYPEIEVDLNLEATHHPIQKILSNDIDIAIVTLKPEDDSLYSIPFFEDEILAIMHKEHPLNLKKNILAKDFSNEHLIIHSYPLETVSVYQQWLKPNNIMPLKISAVPLTQVALEMIEANIGITCMPLWALKLFKIPDDIVFNKIGAKGLKRTHYLVVRKADKSKKYINDFILNFKEQFSVK</sequence>
<dbReference type="InterPro" id="IPR036390">
    <property type="entry name" value="WH_DNA-bd_sf"/>
</dbReference>
<dbReference type="PANTHER" id="PTHR30126">
    <property type="entry name" value="HTH-TYPE TRANSCRIPTIONAL REGULATOR"/>
    <property type="match status" value="1"/>
</dbReference>
<evidence type="ECO:0000256" key="4">
    <source>
        <dbReference type="ARBA" id="ARBA00023163"/>
    </source>
</evidence>
<dbReference type="EMBL" id="CP014224">
    <property type="protein sequence ID" value="ANW95948.1"/>
    <property type="molecule type" value="Genomic_DNA"/>
</dbReference>
<keyword evidence="4" id="KW-0804">Transcription</keyword>
<proteinExistence type="inferred from homology"/>
<name>A0A1B1Y5D0_9FLAO</name>
<dbReference type="Pfam" id="PF00126">
    <property type="entry name" value="HTH_1"/>
    <property type="match status" value="1"/>
</dbReference>
<dbReference type="GO" id="GO:0003700">
    <property type="term" value="F:DNA-binding transcription factor activity"/>
    <property type="evidence" value="ECO:0007669"/>
    <property type="project" value="InterPro"/>
</dbReference>
<protein>
    <submittedName>
        <fullName evidence="6">LysR family transcriptional regulator</fullName>
    </submittedName>
</protein>
<dbReference type="Pfam" id="PF03466">
    <property type="entry name" value="LysR_substrate"/>
    <property type="match status" value="1"/>
</dbReference>
<dbReference type="InterPro" id="IPR005119">
    <property type="entry name" value="LysR_subst-bd"/>
</dbReference>
<dbReference type="PROSITE" id="PS50931">
    <property type="entry name" value="HTH_LYSR"/>
    <property type="match status" value="1"/>
</dbReference>
<evidence type="ECO:0000256" key="2">
    <source>
        <dbReference type="ARBA" id="ARBA00023015"/>
    </source>
</evidence>
<evidence type="ECO:0000313" key="6">
    <source>
        <dbReference type="EMBL" id="ANW95948.1"/>
    </source>
</evidence>
<evidence type="ECO:0000313" key="7">
    <source>
        <dbReference type="Proteomes" id="UP000092967"/>
    </source>
</evidence>
<keyword evidence="3" id="KW-0238">DNA-binding</keyword>
<reference evidence="6 7" key="1">
    <citation type="submission" date="2016-02" db="EMBL/GenBank/DDBJ databases">
        <authorList>
            <person name="Wen L."/>
            <person name="He K."/>
            <person name="Yang H."/>
        </authorList>
    </citation>
    <scope>NUCLEOTIDE SEQUENCE [LARGE SCALE GENOMIC DNA]</scope>
    <source>
        <strain evidence="6 7">CZ1127</strain>
    </source>
</reference>
<evidence type="ECO:0000256" key="3">
    <source>
        <dbReference type="ARBA" id="ARBA00023125"/>
    </source>
</evidence>
<accession>A0A1B1Y5D0</accession>
<evidence type="ECO:0000256" key="1">
    <source>
        <dbReference type="ARBA" id="ARBA00009437"/>
    </source>
</evidence>
<keyword evidence="7" id="KW-1185">Reference proteome</keyword>
<dbReference type="AlphaFoldDB" id="A0A1B1Y5D0"/>
<evidence type="ECO:0000259" key="5">
    <source>
        <dbReference type="PROSITE" id="PS50931"/>
    </source>
</evidence>
<keyword evidence="2" id="KW-0805">Transcription regulation</keyword>
<dbReference type="SUPFAM" id="SSF46785">
    <property type="entry name" value="Winged helix' DNA-binding domain"/>
    <property type="match status" value="1"/>
</dbReference>
<dbReference type="STRING" id="1790137.AXE80_06490"/>
<dbReference type="PRINTS" id="PR00039">
    <property type="entry name" value="HTHLYSR"/>
</dbReference>
<dbReference type="InterPro" id="IPR036388">
    <property type="entry name" value="WH-like_DNA-bd_sf"/>
</dbReference>
<dbReference type="Proteomes" id="UP000092967">
    <property type="component" value="Chromosome"/>
</dbReference>
<dbReference type="OrthoDB" id="9803735at2"/>
<gene>
    <name evidence="6" type="ORF">AXE80_06490</name>
</gene>
<comment type="similarity">
    <text evidence="1">Belongs to the LysR transcriptional regulatory family.</text>
</comment>
<dbReference type="GO" id="GO:0000976">
    <property type="term" value="F:transcription cis-regulatory region binding"/>
    <property type="evidence" value="ECO:0007669"/>
    <property type="project" value="TreeGrafter"/>
</dbReference>
<dbReference type="Gene3D" id="1.10.10.10">
    <property type="entry name" value="Winged helix-like DNA-binding domain superfamily/Winged helix DNA-binding domain"/>
    <property type="match status" value="1"/>
</dbReference>
<dbReference type="PANTHER" id="PTHR30126:SF25">
    <property type="entry name" value="HTH-TYPE TRANSCRIPTIONAL REGULATOR METR"/>
    <property type="match status" value="1"/>
</dbReference>
<dbReference type="KEGG" id="wfu:AXE80_06490"/>
<dbReference type="Gene3D" id="3.40.190.290">
    <property type="match status" value="1"/>
</dbReference>
<dbReference type="RefSeq" id="WP_068825569.1">
    <property type="nucleotide sequence ID" value="NZ_CP014224.1"/>
</dbReference>
<dbReference type="SUPFAM" id="SSF53850">
    <property type="entry name" value="Periplasmic binding protein-like II"/>
    <property type="match status" value="1"/>
</dbReference>
<organism evidence="6 7">
    <name type="scientific">Wenyingzhuangia fucanilytica</name>
    <dbReference type="NCBI Taxonomy" id="1790137"/>
    <lineage>
        <taxon>Bacteria</taxon>
        <taxon>Pseudomonadati</taxon>
        <taxon>Bacteroidota</taxon>
        <taxon>Flavobacteriia</taxon>
        <taxon>Flavobacteriales</taxon>
        <taxon>Flavobacteriaceae</taxon>
        <taxon>Wenyingzhuangia</taxon>
    </lineage>
</organism>
<feature type="domain" description="HTH lysR-type" evidence="5">
    <location>
        <begin position="1"/>
        <end position="58"/>
    </location>
</feature>
<dbReference type="InterPro" id="IPR000847">
    <property type="entry name" value="LysR_HTH_N"/>
</dbReference>